<dbReference type="Pfam" id="PF02129">
    <property type="entry name" value="Peptidase_S15"/>
    <property type="match status" value="1"/>
</dbReference>
<evidence type="ECO:0000313" key="4">
    <source>
        <dbReference type="Proteomes" id="UP000538666"/>
    </source>
</evidence>
<feature type="domain" description="Xaa-Pro dipeptidyl-peptidase-like" evidence="2">
    <location>
        <begin position="101"/>
        <end position="209"/>
    </location>
</feature>
<dbReference type="PROSITE" id="PS51257">
    <property type="entry name" value="PROKAR_LIPOPROTEIN"/>
    <property type="match status" value="1"/>
</dbReference>
<comment type="caution">
    <text evidence="3">The sequence shown here is derived from an EMBL/GenBank/DDBJ whole genome shotgun (WGS) entry which is preliminary data.</text>
</comment>
<proteinExistence type="predicted"/>
<dbReference type="InterPro" id="IPR050261">
    <property type="entry name" value="FrsA_esterase"/>
</dbReference>
<accession>A0A841JWF0</accession>
<dbReference type="EMBL" id="JACHEK010000005">
    <property type="protein sequence ID" value="MBB6144885.1"/>
    <property type="molecule type" value="Genomic_DNA"/>
</dbReference>
<keyword evidence="3" id="KW-0378">Hydrolase</keyword>
<keyword evidence="4" id="KW-1185">Reference proteome</keyword>
<evidence type="ECO:0000259" key="2">
    <source>
        <dbReference type="Pfam" id="PF02129"/>
    </source>
</evidence>
<organism evidence="3 4">
    <name type="scientific">Silvibacterium bohemicum</name>
    <dbReference type="NCBI Taxonomy" id="1577686"/>
    <lineage>
        <taxon>Bacteria</taxon>
        <taxon>Pseudomonadati</taxon>
        <taxon>Acidobacteriota</taxon>
        <taxon>Terriglobia</taxon>
        <taxon>Terriglobales</taxon>
        <taxon>Acidobacteriaceae</taxon>
        <taxon>Silvibacterium</taxon>
    </lineage>
</organism>
<dbReference type="InterPro" id="IPR000383">
    <property type="entry name" value="Xaa-Pro-like_dom"/>
</dbReference>
<dbReference type="Proteomes" id="UP000538666">
    <property type="component" value="Unassembled WGS sequence"/>
</dbReference>
<dbReference type="RefSeq" id="WP_050059563.1">
    <property type="nucleotide sequence ID" value="NZ_JACHEK010000005.1"/>
</dbReference>
<dbReference type="Gene3D" id="3.40.50.1820">
    <property type="entry name" value="alpha/beta hydrolase"/>
    <property type="match status" value="1"/>
</dbReference>
<dbReference type="PANTHER" id="PTHR22946">
    <property type="entry name" value="DIENELACTONE HYDROLASE DOMAIN-CONTAINING PROTEIN-RELATED"/>
    <property type="match status" value="1"/>
</dbReference>
<name>A0A841JWF0_9BACT</name>
<dbReference type="InterPro" id="IPR029058">
    <property type="entry name" value="AB_hydrolase_fold"/>
</dbReference>
<keyword evidence="1" id="KW-0732">Signal</keyword>
<protein>
    <submittedName>
        <fullName evidence="3">Dienelactone hydrolase</fullName>
    </submittedName>
</protein>
<sequence length="398" mass="42349">MDERAPAARRCAGKILLATAGFSLACSMAWGQATTNSAPAQPGADPPAVLRYIEDEVWAPVPNSFPRGLDVLEVYADRPGKHPLALLTHGTSNIEQERQHVTPWAQLGQALWFARRGYVAIVIVRKGYGRSGGEPDRKLGGCKVGGSFREAGEASAQDLRAVAKWAAQRPEVDASTLVSAGVSTGGFAQAALTEDPPKELKAAISFAGGRGGDGKEHECNLGGAIDAFQDFGKGAAKHGAVPMLWIYSQNDHWFPPSMATQFEDAYRKAGGSVEFVLALPDGEDGHHLYAHVEAWSATVESFLRARDLLPLGDEVLPLPAAPNVPPPAGVSERGLNAWKRYLVYGPYKAFAVSSNGEWGSTNGAFDQQLADQDAMDRCRKAATEGAACQIVSRTAPSK</sequence>
<reference evidence="3 4" key="1">
    <citation type="submission" date="2020-08" db="EMBL/GenBank/DDBJ databases">
        <title>Genomic Encyclopedia of Type Strains, Phase IV (KMG-IV): sequencing the most valuable type-strain genomes for metagenomic binning, comparative biology and taxonomic classification.</title>
        <authorList>
            <person name="Goeker M."/>
        </authorList>
    </citation>
    <scope>NUCLEOTIDE SEQUENCE [LARGE SCALE GENOMIC DNA]</scope>
    <source>
        <strain evidence="3 4">DSM 103733</strain>
    </source>
</reference>
<dbReference type="SUPFAM" id="SSF53474">
    <property type="entry name" value="alpha/beta-Hydrolases"/>
    <property type="match status" value="1"/>
</dbReference>
<dbReference type="GO" id="GO:0016787">
    <property type="term" value="F:hydrolase activity"/>
    <property type="evidence" value="ECO:0007669"/>
    <property type="project" value="UniProtKB-KW"/>
</dbReference>
<evidence type="ECO:0000256" key="1">
    <source>
        <dbReference type="SAM" id="SignalP"/>
    </source>
</evidence>
<evidence type="ECO:0000313" key="3">
    <source>
        <dbReference type="EMBL" id="MBB6144885.1"/>
    </source>
</evidence>
<dbReference type="AlphaFoldDB" id="A0A841JWF0"/>
<feature type="chain" id="PRO_5032871911" evidence="1">
    <location>
        <begin position="26"/>
        <end position="398"/>
    </location>
</feature>
<feature type="signal peptide" evidence="1">
    <location>
        <begin position="1"/>
        <end position="25"/>
    </location>
</feature>
<gene>
    <name evidence="3" type="ORF">HNQ77_002841</name>
</gene>